<dbReference type="GO" id="GO:0006261">
    <property type="term" value="P:DNA-templated DNA replication"/>
    <property type="evidence" value="ECO:0007669"/>
    <property type="project" value="InterPro"/>
</dbReference>
<dbReference type="PANTHER" id="PTHR10133:SF27">
    <property type="entry name" value="DNA POLYMERASE NU"/>
    <property type="match status" value="1"/>
</dbReference>
<evidence type="ECO:0000259" key="3">
    <source>
        <dbReference type="SMART" id="SM00482"/>
    </source>
</evidence>
<name>A0A0F9M383_9ZZZZ</name>
<sequence length="648" mass="75252">MDLKRISKQARYPDIRLPQRELRIEPTYEEAVQYMAEIVRESSIIAYDIEVLNQELSCIAFAKTPTDIMCIPFQYKGDNYFTPEHESRVIDGVSAILGDEDICKVAQNAIFDSSFLFRKYGIIVRNQEDTMIAHQILAPDLPKGLDFMTSVYTEEPYYKDEGKMWKGITGSDTQFYIYNAKDAAVTLEIWHCLKRDLNTFGNWDTYVRQRSLIAPLAYMSERGIRMDQEGLKSQSTETDKLLIKLEKELQMIAEQHGYPDLNPRSSHQLKEYFYGREFRGIKAYTSRKTGKATTDEKALKRLSRRGCKEASLLLELRHWGTLKGTYFDTTLSEDGRIRCSFNPAGTESGRLSSSKTIFGEGTNLQNQPPEMKPFFLADEGFILYNVDLSQAENRIVAYIAPEPRMIQAFEAEIDIHSMTASMIFGIDYEDVVLWDKEKKMCDTGRGTNTHRFWGKKSNHSFDYGLGYRTFAFITEIEDNEAKFIHDKWHGIYPGIKQYWSWVENQMRENHTMTNLYGRKRRYMGRWGYDLFKEAYSFIPQSSVADKINKDGILFIHDNQFSFPTLELLNQVHDSIIFQIPKSVGMEEHYIELRSIVESLELSMEWRGQEFTIPADVHAGKNLEDMKVLNVKDKGEFTKGLEEVWSQKM</sequence>
<dbReference type="InterPro" id="IPR001098">
    <property type="entry name" value="DNA-dir_DNA_pol_A_palm_dom"/>
</dbReference>
<dbReference type="InterPro" id="IPR043502">
    <property type="entry name" value="DNA/RNA_pol_sf"/>
</dbReference>
<dbReference type="InterPro" id="IPR002298">
    <property type="entry name" value="DNA_polymerase_A"/>
</dbReference>
<dbReference type="PANTHER" id="PTHR10133">
    <property type="entry name" value="DNA POLYMERASE I"/>
    <property type="match status" value="1"/>
</dbReference>
<dbReference type="Pfam" id="PF01612">
    <property type="entry name" value="DNA_pol_A_exo1"/>
    <property type="match status" value="1"/>
</dbReference>
<dbReference type="GO" id="GO:0008408">
    <property type="term" value="F:3'-5' exonuclease activity"/>
    <property type="evidence" value="ECO:0007669"/>
    <property type="project" value="InterPro"/>
</dbReference>
<proteinExistence type="predicted"/>
<dbReference type="SMART" id="SM00474">
    <property type="entry name" value="35EXOc"/>
    <property type="match status" value="1"/>
</dbReference>
<comment type="caution">
    <text evidence="4">The sequence shown here is derived from an EMBL/GenBank/DDBJ whole genome shotgun (WGS) entry which is preliminary data.</text>
</comment>
<evidence type="ECO:0008006" key="5">
    <source>
        <dbReference type="Google" id="ProtNLM"/>
    </source>
</evidence>
<reference evidence="4" key="1">
    <citation type="journal article" date="2015" name="Nature">
        <title>Complex archaea that bridge the gap between prokaryotes and eukaryotes.</title>
        <authorList>
            <person name="Spang A."/>
            <person name="Saw J.H."/>
            <person name="Jorgensen S.L."/>
            <person name="Zaremba-Niedzwiedzka K."/>
            <person name="Martijn J."/>
            <person name="Lind A.E."/>
            <person name="van Eijk R."/>
            <person name="Schleper C."/>
            <person name="Guy L."/>
            <person name="Ettema T.J."/>
        </authorList>
    </citation>
    <scope>NUCLEOTIDE SEQUENCE</scope>
</reference>
<protein>
    <recommendedName>
        <fullName evidence="5">DNA-directed DNA polymerase family A palm domain-containing protein</fullName>
    </recommendedName>
</protein>
<dbReference type="Gene3D" id="1.10.150.20">
    <property type="entry name" value="5' to 3' exonuclease, C-terminal subdomain"/>
    <property type="match status" value="1"/>
</dbReference>
<dbReference type="InterPro" id="IPR002562">
    <property type="entry name" value="3'-5'_exonuclease_dom"/>
</dbReference>
<dbReference type="AlphaFoldDB" id="A0A0F9M383"/>
<dbReference type="SUPFAM" id="SSF56672">
    <property type="entry name" value="DNA/RNA polymerases"/>
    <property type="match status" value="1"/>
</dbReference>
<dbReference type="InterPro" id="IPR012337">
    <property type="entry name" value="RNaseH-like_sf"/>
</dbReference>
<dbReference type="InterPro" id="IPR036397">
    <property type="entry name" value="RNaseH_sf"/>
</dbReference>
<dbReference type="SUPFAM" id="SSF53098">
    <property type="entry name" value="Ribonuclease H-like"/>
    <property type="match status" value="1"/>
</dbReference>
<dbReference type="Pfam" id="PF00476">
    <property type="entry name" value="DNA_pol_A"/>
    <property type="match status" value="1"/>
</dbReference>
<dbReference type="GO" id="GO:0003887">
    <property type="term" value="F:DNA-directed DNA polymerase activity"/>
    <property type="evidence" value="ECO:0007669"/>
    <property type="project" value="InterPro"/>
</dbReference>
<dbReference type="GO" id="GO:0006302">
    <property type="term" value="P:double-strand break repair"/>
    <property type="evidence" value="ECO:0007669"/>
    <property type="project" value="TreeGrafter"/>
</dbReference>
<evidence type="ECO:0000256" key="1">
    <source>
        <dbReference type="ARBA" id="ARBA00022705"/>
    </source>
</evidence>
<dbReference type="Gene3D" id="3.30.70.370">
    <property type="match status" value="1"/>
</dbReference>
<dbReference type="Gene3D" id="1.20.1060.10">
    <property type="entry name" value="Taq DNA Polymerase, Chain T, domain 4"/>
    <property type="match status" value="1"/>
</dbReference>
<evidence type="ECO:0000259" key="2">
    <source>
        <dbReference type="SMART" id="SM00474"/>
    </source>
</evidence>
<keyword evidence="1" id="KW-0235">DNA replication</keyword>
<organism evidence="4">
    <name type="scientific">marine sediment metagenome</name>
    <dbReference type="NCBI Taxonomy" id="412755"/>
    <lineage>
        <taxon>unclassified sequences</taxon>
        <taxon>metagenomes</taxon>
        <taxon>ecological metagenomes</taxon>
    </lineage>
</organism>
<evidence type="ECO:0000313" key="4">
    <source>
        <dbReference type="EMBL" id="KKM93776.1"/>
    </source>
</evidence>
<dbReference type="GO" id="GO:0003677">
    <property type="term" value="F:DNA binding"/>
    <property type="evidence" value="ECO:0007669"/>
    <property type="project" value="InterPro"/>
</dbReference>
<dbReference type="PRINTS" id="PR00868">
    <property type="entry name" value="DNAPOLI"/>
</dbReference>
<dbReference type="Gene3D" id="3.30.420.10">
    <property type="entry name" value="Ribonuclease H-like superfamily/Ribonuclease H"/>
    <property type="match status" value="1"/>
</dbReference>
<gene>
    <name evidence="4" type="ORF">LCGC14_1205060</name>
</gene>
<accession>A0A0F9M383</accession>
<dbReference type="SMART" id="SM00482">
    <property type="entry name" value="POLAc"/>
    <property type="match status" value="1"/>
</dbReference>
<feature type="domain" description="DNA-directed DNA polymerase family A palm" evidence="3">
    <location>
        <begin position="370"/>
        <end position="583"/>
    </location>
</feature>
<dbReference type="EMBL" id="LAZR01006223">
    <property type="protein sequence ID" value="KKM93776.1"/>
    <property type="molecule type" value="Genomic_DNA"/>
</dbReference>
<feature type="domain" description="3'-5' exonuclease" evidence="2">
    <location>
        <begin position="36"/>
        <end position="198"/>
    </location>
</feature>